<name>A0ABV7R3Q7_9RHOB</name>
<dbReference type="PANTHER" id="PTHR30504">
    <property type="entry name" value="GLUCANS BIOSYNTHESIS PROTEIN"/>
    <property type="match status" value="1"/>
</dbReference>
<evidence type="ECO:0000313" key="8">
    <source>
        <dbReference type="Proteomes" id="UP001595721"/>
    </source>
</evidence>
<dbReference type="PANTHER" id="PTHR30504:SF3">
    <property type="entry name" value="GLUCANS BIOSYNTHESIS PROTEIN D"/>
    <property type="match status" value="1"/>
</dbReference>
<dbReference type="InterPro" id="IPR007444">
    <property type="entry name" value="Glucan_biosyn_MdoG_C"/>
</dbReference>
<reference evidence="8" key="1">
    <citation type="journal article" date="2019" name="Int. J. Syst. Evol. Microbiol.">
        <title>The Global Catalogue of Microorganisms (GCM) 10K type strain sequencing project: providing services to taxonomists for standard genome sequencing and annotation.</title>
        <authorList>
            <consortium name="The Broad Institute Genomics Platform"/>
            <consortium name="The Broad Institute Genome Sequencing Center for Infectious Disease"/>
            <person name="Wu L."/>
            <person name="Ma J."/>
        </authorList>
    </citation>
    <scope>NUCLEOTIDE SEQUENCE [LARGE SCALE GENOMIC DNA]</scope>
    <source>
        <strain evidence="8">KCTC 42899</strain>
    </source>
</reference>
<dbReference type="Proteomes" id="UP001595721">
    <property type="component" value="Unassembled WGS sequence"/>
</dbReference>
<evidence type="ECO:0000256" key="2">
    <source>
        <dbReference type="ARBA" id="ARBA00005001"/>
    </source>
</evidence>
<keyword evidence="4" id="KW-0732">Signal</keyword>
<evidence type="ECO:0000256" key="4">
    <source>
        <dbReference type="ARBA" id="ARBA00022729"/>
    </source>
</evidence>
<comment type="pathway">
    <text evidence="2">Glycan metabolism; osmoregulated periplasmic glucan (OPG) biosynthesis.</text>
</comment>
<dbReference type="SUPFAM" id="SSF74650">
    <property type="entry name" value="Galactose mutarotase-like"/>
    <property type="match status" value="1"/>
</dbReference>
<dbReference type="PIRSF" id="PIRSF006281">
    <property type="entry name" value="MdoG"/>
    <property type="match status" value="1"/>
</dbReference>
<dbReference type="InterPro" id="IPR014438">
    <property type="entry name" value="Glucan_biosyn_MdoG/MdoD"/>
</dbReference>
<evidence type="ECO:0000259" key="6">
    <source>
        <dbReference type="Pfam" id="PF04349"/>
    </source>
</evidence>
<evidence type="ECO:0000256" key="3">
    <source>
        <dbReference type="ARBA" id="ARBA00009284"/>
    </source>
</evidence>
<comment type="similarity">
    <text evidence="3">Belongs to the OpgD/OpgG family.</text>
</comment>
<proteinExistence type="inferred from homology"/>
<evidence type="ECO:0000256" key="5">
    <source>
        <dbReference type="ARBA" id="ARBA00022764"/>
    </source>
</evidence>
<dbReference type="InterPro" id="IPR006311">
    <property type="entry name" value="TAT_signal"/>
</dbReference>
<dbReference type="Gene3D" id="2.60.40.10">
    <property type="entry name" value="Immunoglobulins"/>
    <property type="match status" value="1"/>
</dbReference>
<dbReference type="Gene3D" id="2.70.98.10">
    <property type="match status" value="1"/>
</dbReference>
<dbReference type="PROSITE" id="PS51318">
    <property type="entry name" value="TAT"/>
    <property type="match status" value="1"/>
</dbReference>
<comment type="subcellular location">
    <subcellularLocation>
        <location evidence="1">Periplasm</location>
    </subcellularLocation>
</comment>
<dbReference type="Pfam" id="PF04349">
    <property type="entry name" value="MdoG"/>
    <property type="match status" value="1"/>
</dbReference>
<feature type="domain" description="Glucan biosynthesis periplasmic MdoG C-terminal" evidence="6">
    <location>
        <begin position="47"/>
        <end position="527"/>
    </location>
</feature>
<dbReference type="InterPro" id="IPR014756">
    <property type="entry name" value="Ig_E-set"/>
</dbReference>
<keyword evidence="8" id="KW-1185">Reference proteome</keyword>
<evidence type="ECO:0000313" key="7">
    <source>
        <dbReference type="EMBL" id="MFC3527365.1"/>
    </source>
</evidence>
<keyword evidence="5" id="KW-0574">Periplasm</keyword>
<dbReference type="RefSeq" id="WP_377742814.1">
    <property type="nucleotide sequence ID" value="NZ_JBHRXJ010000002.1"/>
</dbReference>
<organism evidence="7 8">
    <name type="scientific">Paracoccus mangrovi</name>
    <dbReference type="NCBI Taxonomy" id="1715645"/>
    <lineage>
        <taxon>Bacteria</taxon>
        <taxon>Pseudomonadati</taxon>
        <taxon>Pseudomonadota</taxon>
        <taxon>Alphaproteobacteria</taxon>
        <taxon>Rhodobacterales</taxon>
        <taxon>Paracoccaceae</taxon>
        <taxon>Paracoccus</taxon>
    </lineage>
</organism>
<dbReference type="SUPFAM" id="SSF81296">
    <property type="entry name" value="E set domains"/>
    <property type="match status" value="1"/>
</dbReference>
<dbReference type="InterPro" id="IPR014718">
    <property type="entry name" value="GH-type_carb-bd"/>
</dbReference>
<sequence>MTLERPDRRTVLAQSLGLGAFFLLPEMARAQAEAIASGIALGPAEPFSFERLREAAQGLAHETFTPMAKPEAAILDQIDYDAHGRIRFRPERKLWAGHGDDNPVQFFFPGRYFPEPVHVYVVEDGMAREVPFSRDLFTMPADSPARQLNKTEGFAGFAVQDPAQSADWLAFLGASYWRTSGYSGQFGLSARGLALDTAIADGPEEFPRFTRFWLEQTGDGAITTYALLESPRATGAYRIVSRRQDGAAKGVVQDISADIFLRRDVERLGIAPLTSMYWFGKHDRHVAADWRPEVHDSDGLEIHTGGGERIWRPLNNPPRVMANSFATPSPQGFGLMQRERDFDQYEDDGVFYDRRASAWVEPLEDWGAGAVTLIELPTDDETFDNIVAFWTPADPAAAGREYRMNYRLSWLADNPQPPINARFRAVRLGKGGIPGQPRPADTVKVVCDFEATGLEGAERGPAIRTVVTASRGRVGGEAAYPVVGQDGWRAIFDIDFADLPPDEDEPIDLRVYVEHDGKAATETLILQLFPSQLREMLAATN</sequence>
<dbReference type="EMBL" id="JBHRXJ010000002">
    <property type="protein sequence ID" value="MFC3527365.1"/>
    <property type="molecule type" value="Genomic_DNA"/>
</dbReference>
<evidence type="ECO:0000256" key="1">
    <source>
        <dbReference type="ARBA" id="ARBA00004418"/>
    </source>
</evidence>
<dbReference type="InterPro" id="IPR013783">
    <property type="entry name" value="Ig-like_fold"/>
</dbReference>
<dbReference type="InterPro" id="IPR011013">
    <property type="entry name" value="Gal_mutarotase_sf_dom"/>
</dbReference>
<protein>
    <submittedName>
        <fullName evidence="7">Glucan biosynthesis protein</fullName>
    </submittedName>
</protein>
<accession>A0ABV7R3Q7</accession>
<gene>
    <name evidence="7" type="ORF">ACFOMH_04200</name>
</gene>
<comment type="caution">
    <text evidence="7">The sequence shown here is derived from an EMBL/GenBank/DDBJ whole genome shotgun (WGS) entry which is preliminary data.</text>
</comment>